<organism evidence="2 3">
    <name type="scientific">Limulus polyphemus</name>
    <name type="common">Atlantic horseshoe crab</name>
    <dbReference type="NCBI Taxonomy" id="6850"/>
    <lineage>
        <taxon>Eukaryota</taxon>
        <taxon>Metazoa</taxon>
        <taxon>Ecdysozoa</taxon>
        <taxon>Arthropoda</taxon>
        <taxon>Chelicerata</taxon>
        <taxon>Merostomata</taxon>
        <taxon>Xiphosura</taxon>
        <taxon>Limulidae</taxon>
        <taxon>Limulus</taxon>
    </lineage>
</organism>
<dbReference type="PANTHER" id="PTHR10900">
    <property type="entry name" value="PERIOSTIN-RELATED"/>
    <property type="match status" value="1"/>
</dbReference>
<dbReference type="Pfam" id="PF02469">
    <property type="entry name" value="Fasciclin"/>
    <property type="match status" value="1"/>
</dbReference>
<dbReference type="Gene3D" id="2.30.180.10">
    <property type="entry name" value="FAS1 domain"/>
    <property type="match status" value="1"/>
</dbReference>
<feature type="non-terminal residue" evidence="3">
    <location>
        <position position="173"/>
    </location>
</feature>
<dbReference type="SMART" id="SM00554">
    <property type="entry name" value="FAS1"/>
    <property type="match status" value="1"/>
</dbReference>
<evidence type="ECO:0000259" key="1">
    <source>
        <dbReference type="PROSITE" id="PS50213"/>
    </source>
</evidence>
<dbReference type="InterPro" id="IPR036378">
    <property type="entry name" value="FAS1_dom_sf"/>
</dbReference>
<evidence type="ECO:0000313" key="2">
    <source>
        <dbReference type="Proteomes" id="UP000694941"/>
    </source>
</evidence>
<proteinExistence type="predicted"/>
<evidence type="ECO:0000313" key="3">
    <source>
        <dbReference type="RefSeq" id="XP_013793753.2"/>
    </source>
</evidence>
<dbReference type="RefSeq" id="XP_013793753.2">
    <property type="nucleotide sequence ID" value="XM_013938299.2"/>
</dbReference>
<protein>
    <submittedName>
        <fullName evidence="3">Uncharacterized protein LOC106477770</fullName>
    </submittedName>
</protein>
<reference evidence="3" key="1">
    <citation type="submission" date="2025-08" db="UniProtKB">
        <authorList>
            <consortium name="RefSeq"/>
        </authorList>
    </citation>
    <scope>IDENTIFICATION</scope>
    <source>
        <tissue evidence="3">Muscle</tissue>
    </source>
</reference>
<dbReference type="GeneID" id="106477770"/>
<dbReference type="PANTHER" id="PTHR10900:SF124">
    <property type="entry name" value="FI05614P"/>
    <property type="match status" value="1"/>
</dbReference>
<dbReference type="InterPro" id="IPR050904">
    <property type="entry name" value="Adhesion/Biosynth-related"/>
</dbReference>
<keyword evidence="2" id="KW-1185">Reference proteome</keyword>
<gene>
    <name evidence="3" type="primary">LOC106477770</name>
</gene>
<dbReference type="InterPro" id="IPR000782">
    <property type="entry name" value="FAS1_domain"/>
</dbReference>
<sequence length="173" mass="18906">PASGHQVKPNIAELARGMGVDTFFSWLTETGLDNVIQDGGQYTVFAPTDEAVASLPASVQSSIRDNPDRLRPLLKYHISTVQLKPQDIQNEQTVPTLAQGKNIRFNYYRNGSLLTVSGASTGNLRQSGNVAVFVVNRVLYSPQGDLYSTVSSSPILKELTRFIKLAGLEELLK</sequence>
<accession>A0ABM1C403</accession>
<feature type="domain" description="FAS1" evidence="1">
    <location>
        <begin position="7"/>
        <end position="139"/>
    </location>
</feature>
<dbReference type="PROSITE" id="PS50213">
    <property type="entry name" value="FAS1"/>
    <property type="match status" value="1"/>
</dbReference>
<dbReference type="SUPFAM" id="SSF82153">
    <property type="entry name" value="FAS1 domain"/>
    <property type="match status" value="1"/>
</dbReference>
<dbReference type="Proteomes" id="UP000694941">
    <property type="component" value="Unplaced"/>
</dbReference>
<feature type="non-terminal residue" evidence="3">
    <location>
        <position position="1"/>
    </location>
</feature>
<name>A0ABM1C403_LIMPO</name>